<dbReference type="AlphaFoldDB" id="A0AAV2R2Y8"/>
<keyword evidence="3" id="KW-1185">Reference proteome</keyword>
<dbReference type="EMBL" id="CAXKWB010013833">
    <property type="protein sequence ID" value="CAL4108695.1"/>
    <property type="molecule type" value="Genomic_DNA"/>
</dbReference>
<organism evidence="2 3">
    <name type="scientific">Meganyctiphanes norvegica</name>
    <name type="common">Northern krill</name>
    <name type="synonym">Thysanopoda norvegica</name>
    <dbReference type="NCBI Taxonomy" id="48144"/>
    <lineage>
        <taxon>Eukaryota</taxon>
        <taxon>Metazoa</taxon>
        <taxon>Ecdysozoa</taxon>
        <taxon>Arthropoda</taxon>
        <taxon>Crustacea</taxon>
        <taxon>Multicrustacea</taxon>
        <taxon>Malacostraca</taxon>
        <taxon>Eumalacostraca</taxon>
        <taxon>Eucarida</taxon>
        <taxon>Euphausiacea</taxon>
        <taxon>Euphausiidae</taxon>
        <taxon>Meganyctiphanes</taxon>
    </lineage>
</organism>
<proteinExistence type="predicted"/>
<dbReference type="Pfam" id="PF00561">
    <property type="entry name" value="Abhydrolase_1"/>
    <property type="match status" value="1"/>
</dbReference>
<protein>
    <recommendedName>
        <fullName evidence="1">AB hydrolase-1 domain-containing protein</fullName>
    </recommendedName>
</protein>
<dbReference type="SUPFAM" id="SSF53474">
    <property type="entry name" value="alpha/beta-Hydrolases"/>
    <property type="match status" value="1"/>
</dbReference>
<evidence type="ECO:0000313" key="3">
    <source>
        <dbReference type="Proteomes" id="UP001497623"/>
    </source>
</evidence>
<dbReference type="InterPro" id="IPR029058">
    <property type="entry name" value="AB_hydrolase_fold"/>
</dbReference>
<dbReference type="GO" id="GO:0004301">
    <property type="term" value="F:epoxide hydrolase activity"/>
    <property type="evidence" value="ECO:0007669"/>
    <property type="project" value="UniProtKB-ARBA"/>
</dbReference>
<name>A0AAV2R2Y8_MEGNR</name>
<evidence type="ECO:0000259" key="1">
    <source>
        <dbReference type="Pfam" id="PF00561"/>
    </source>
</evidence>
<dbReference type="Proteomes" id="UP001497623">
    <property type="component" value="Unassembled WGS sequence"/>
</dbReference>
<accession>A0AAV2R2Y8</accession>
<gene>
    <name evidence="2" type="ORF">MNOR_LOCUS18956</name>
</gene>
<comment type="caution">
    <text evidence="2">The sequence shown here is derived from an EMBL/GenBank/DDBJ whole genome shotgun (WGS) entry which is preliminary data.</text>
</comment>
<dbReference type="PANTHER" id="PTHR43329">
    <property type="entry name" value="EPOXIDE HYDROLASE"/>
    <property type="match status" value="1"/>
</dbReference>
<feature type="domain" description="AB hydrolase-1" evidence="1">
    <location>
        <begin position="1"/>
        <end position="199"/>
    </location>
</feature>
<dbReference type="Gene3D" id="3.40.50.1820">
    <property type="entry name" value="alpha/beta hydrolase"/>
    <property type="match status" value="1"/>
</dbReference>
<evidence type="ECO:0000313" key="2">
    <source>
        <dbReference type="EMBL" id="CAL4108695.1"/>
    </source>
</evidence>
<feature type="non-terminal residue" evidence="2">
    <location>
        <position position="1"/>
    </location>
</feature>
<reference evidence="2 3" key="1">
    <citation type="submission" date="2024-05" db="EMBL/GenBank/DDBJ databases">
        <authorList>
            <person name="Wallberg A."/>
        </authorList>
    </citation>
    <scope>NUCLEOTIDE SEQUENCE [LARGE SCALE GENOMIC DNA]</scope>
</reference>
<sequence length="293" mass="32906">VVAVDLRGCGDSDKLAFRYQYTTDILVEDVASLIRALERESAYVACCGLSGQVGWSLAYKYPDMVKKLVLFHAPHPYVIRQHFHSSLMHYIKGWYYLFVRLPFLPELAASLNDGALIDSLLKPLIREKAVTKDEIEAYKFNFTTYSEWSGALQHMRQISLAPVWEDEAPPRVLSTPTLLIMGDPDALTPIDLAYRSAEYVERITIKPLSGPPRLVHQSKPTQVNRVVLEFLREMPWKPLTPATSSLMGRVMGAGMFAVNKTTDVWQMSQNVGILGMAKASLDIAEAKLGFDQL</sequence>
<dbReference type="InterPro" id="IPR000073">
    <property type="entry name" value="AB_hydrolase_1"/>
</dbReference>